<comment type="caution">
    <text evidence="3">The sequence shown here is derived from an EMBL/GenBank/DDBJ whole genome shotgun (WGS) entry which is preliminary data.</text>
</comment>
<dbReference type="InterPro" id="IPR000477">
    <property type="entry name" value="RT_dom"/>
</dbReference>
<accession>A0A6L2LW66</accession>
<evidence type="ECO:0000313" key="3">
    <source>
        <dbReference type="EMBL" id="GEU64672.1"/>
    </source>
</evidence>
<dbReference type="PROSITE" id="PS50878">
    <property type="entry name" value="RT_POL"/>
    <property type="match status" value="1"/>
</dbReference>
<feature type="region of interest" description="Disordered" evidence="1">
    <location>
        <begin position="1376"/>
        <end position="1405"/>
    </location>
</feature>
<dbReference type="InterPro" id="IPR036691">
    <property type="entry name" value="Endo/exonu/phosph_ase_sf"/>
</dbReference>
<dbReference type="SUPFAM" id="SSF56219">
    <property type="entry name" value="DNase I-like"/>
    <property type="match status" value="2"/>
</dbReference>
<keyword evidence="3" id="KW-0548">Nucleotidyltransferase</keyword>
<dbReference type="PANTHER" id="PTHR33116">
    <property type="entry name" value="REVERSE TRANSCRIPTASE ZINC-BINDING DOMAIN-CONTAINING PROTEIN-RELATED-RELATED"/>
    <property type="match status" value="1"/>
</dbReference>
<feature type="domain" description="Reverse transcriptase" evidence="2">
    <location>
        <begin position="1"/>
        <end position="161"/>
    </location>
</feature>
<dbReference type="CDD" id="cd01650">
    <property type="entry name" value="RT_nLTR_like"/>
    <property type="match status" value="1"/>
</dbReference>
<organism evidence="3">
    <name type="scientific">Tanacetum cinerariifolium</name>
    <name type="common">Dalmatian daisy</name>
    <name type="synonym">Chrysanthemum cinerariifolium</name>
    <dbReference type="NCBI Taxonomy" id="118510"/>
    <lineage>
        <taxon>Eukaryota</taxon>
        <taxon>Viridiplantae</taxon>
        <taxon>Streptophyta</taxon>
        <taxon>Embryophyta</taxon>
        <taxon>Tracheophyta</taxon>
        <taxon>Spermatophyta</taxon>
        <taxon>Magnoliopsida</taxon>
        <taxon>eudicotyledons</taxon>
        <taxon>Gunneridae</taxon>
        <taxon>Pentapetalae</taxon>
        <taxon>asterids</taxon>
        <taxon>campanulids</taxon>
        <taxon>Asterales</taxon>
        <taxon>Asteraceae</taxon>
        <taxon>Asteroideae</taxon>
        <taxon>Anthemideae</taxon>
        <taxon>Anthemidinae</taxon>
        <taxon>Tanacetum</taxon>
    </lineage>
</organism>
<dbReference type="EMBL" id="BKCJ010005062">
    <property type="protein sequence ID" value="GEU64672.1"/>
    <property type="molecule type" value="Genomic_DNA"/>
</dbReference>
<dbReference type="GO" id="GO:0003964">
    <property type="term" value="F:RNA-directed DNA polymerase activity"/>
    <property type="evidence" value="ECO:0007669"/>
    <property type="project" value="UniProtKB-KW"/>
</dbReference>
<dbReference type="PANTHER" id="PTHR33116:SF77">
    <property type="entry name" value="RNA-DIRECTED DNA POLYMERASE"/>
    <property type="match status" value="1"/>
</dbReference>
<proteinExistence type="predicted"/>
<keyword evidence="3" id="KW-0695">RNA-directed DNA polymerase</keyword>
<evidence type="ECO:0000256" key="1">
    <source>
        <dbReference type="SAM" id="MobiDB-lite"/>
    </source>
</evidence>
<sequence length="1772" mass="200558">MKKLGFGEIWCNWIQSCLQTSRGSVLVNGSPTQEFQFHKGLKQGDPLSNFLFILVMESLHISFQRVVDDGLFKGIKLSSSLYLSHLFYADDAIFMGQWNQDNIDTLIHVLDGFHRASRLRINISKSKLLGISVEENNLKHAAKKIGCTILKTPFMYLGARVGDHMSRINAWKEITDGMVSRLSKWKVKMLSIGGRLTLLKSELGVTPIYHMSIFKTPMKVLQNMEAIRARFFNRADINTRKACWVSWKIALNSKDMGGLGVSSMFALNRALLFKWVWRFVSDKNSMWARVIKALHGDHGKIGSIITASYPSVWISILQEVEVLKNKGIDLLSFITPVLGNGMSTSFWDVPWCGDVDLKTLTPRIYALESMKDIVVASKLAHNDLELSLRQRPRGGSEQAQMEMLNNILEGVSLNNSNDRWSWSLDGAGVFSVASVRRHIDEHVIPSGNKKTRWIKEVPIKINVHAWKVSVDGLPTRFNLSRRGVEIESIMCPLCLDGGNWISGSYTHTKNGWSGFFYSIAFKSQKGVRRFMLYRVVDNLELAKQEDLEQEQPDTFNSGSVVSGMSGVTAGSSGGSALRIYLLQAPASKHMLREYISSLINRWGGETIVLGDFNAVRSEEERFGSVFNHSCARSFNQFITSSGLVDVKMEGYSFTWPIILKEISSDYGPIPFRIYHSWFKRKGFDDLVRRTWQSLSHNDTNSLIRFKKKLQALKKTIRVWIKEANMSKAGDKNSCIKQLEEIDKTLDSGIINDQLLLNRLEISHRLFEAKQLDLNDVAQKAKVKWAIGGDENSKFFHELDRPISVDEIKAAVWDCGENKSPGPDGYSFEFYRHFWDLISSDLCAAVTYFFDNGGFPRGCNSTFIALIPKVLDAKFVSDFCPISLIGSVYKVITKILVNRLSLVISDLVSNTQTAFVKNRHILDGPFILSEALAWCKSKKKQALVFKVDFAKAYDSVRWDFLLDAFQSFGFSSRWGIFSSNMASILVNGSPTGEFPIACGLKQGDPLAPLLFILVMETLHLSVTRAVNDGVFKGLHISDTTDSVYDALFNNNVAPKAKDSFESSRNSKKASFESAHNTKKAFSKPKNTNDFDYLFGMGSNSILKHCQLSTFMFLKNGEVVDKVMGANGLRKFTSPVRAFAISLLALRGSISDKIGPSPICELGIWNHYAMDVVCEGVSTKYVQTQFCPLMISWNIASIYISNGNQDIGKESPRGGLVVKGLASVTLKGHKNPTLPFLVDLIIPLLKRRIWRIQKKSFVSVLKRGSQSHVTPEITKLALVLDETYIKEFDFGMSLTGRAKDVSAIPNLPCIISKEGFQNVKLSYLGGMWVLFDFDSLASKEKFLNHSESNNSRKVYWIRVKELDAWFLNFQEDDQDDLSYDGESQEGDVANKADNNESDVDRVSESSFMHENDTAHKDVNNFKKREKHRSNFASIQETKAESISLHTIKDLWGNQMFDHVVGSSVGCSEGILCMWNPNMFIKEQVSTCDYFVASIGTWAPTSSKLFIISVYAPQELNERPDLWDYIRTFIDRWEGDIVIMGDFNEVRLVHERFGSTFIRQGDISFNNFISSACLIDLPLEGYAFTWAHKSASKMSKLNCYLISEGVLDLFPHLSTLCLDQHLSDHRPILLRETNYDYGPSPFRFFHSWFSMKGFNSFVETTWKSLNIVEPNGLIRLKKKLQALKITINAWSKEVNKRSNDRKINIQQNLSETDKLIDQGKSNDEILIKRTTLLNDLQELNNRNTMEISQKSKIRWSIEGDENSKYFHGIMNKKRS</sequence>
<evidence type="ECO:0000259" key="2">
    <source>
        <dbReference type="PROSITE" id="PS50878"/>
    </source>
</evidence>
<keyword evidence="3" id="KW-0808">Transferase</keyword>
<protein>
    <submittedName>
        <fullName evidence="3">RNA-directed DNA polymerase, eukaryota, reverse transcriptase zinc-binding domain protein</fullName>
    </submittedName>
</protein>
<reference evidence="3" key="1">
    <citation type="journal article" date="2019" name="Sci. Rep.">
        <title>Draft genome of Tanacetum cinerariifolium, the natural source of mosquito coil.</title>
        <authorList>
            <person name="Yamashiro T."/>
            <person name="Shiraishi A."/>
            <person name="Satake H."/>
            <person name="Nakayama K."/>
        </authorList>
    </citation>
    <scope>NUCLEOTIDE SEQUENCE</scope>
</reference>
<dbReference type="Gene3D" id="3.60.10.10">
    <property type="entry name" value="Endonuclease/exonuclease/phosphatase"/>
    <property type="match status" value="2"/>
</dbReference>
<dbReference type="Pfam" id="PF00078">
    <property type="entry name" value="RVT_1"/>
    <property type="match status" value="2"/>
</dbReference>
<name>A0A6L2LW66_TANCI</name>
<gene>
    <name evidence="3" type="ORF">Tci_036650</name>
</gene>
<feature type="compositionally biased region" description="Basic and acidic residues" evidence="1">
    <location>
        <begin position="1386"/>
        <end position="1405"/>
    </location>
</feature>